<dbReference type="Gene3D" id="3.90.180.10">
    <property type="entry name" value="Medium-chain alcohol dehydrogenases, catalytic domain"/>
    <property type="match status" value="1"/>
</dbReference>
<dbReference type="SUPFAM" id="SSF51735">
    <property type="entry name" value="NAD(P)-binding Rossmann-fold domains"/>
    <property type="match status" value="1"/>
</dbReference>
<dbReference type="Pfam" id="PF08240">
    <property type="entry name" value="ADH_N"/>
    <property type="match status" value="1"/>
</dbReference>
<dbReference type="InterPro" id="IPR020843">
    <property type="entry name" value="ER"/>
</dbReference>
<dbReference type="InterPro" id="IPR051397">
    <property type="entry name" value="Zn-ADH-like_protein"/>
</dbReference>
<dbReference type="PANTHER" id="PTHR43677:SF4">
    <property type="entry name" value="QUINONE OXIDOREDUCTASE-LIKE PROTEIN 2"/>
    <property type="match status" value="1"/>
</dbReference>
<keyword evidence="3" id="KW-1185">Reference proteome</keyword>
<sequence length="323" mass="33362">MRAIQITSLDGPEAVELVDVKAPKRGEDQVLIDVKAAGVAFPELLQSRGLYQLKPPLPFTPGAEVAGVVVEAPAGSEFAPGDRVAALPMLGGFAEQVVADQLLTFKLPDSVSFAEGASFMFNYGTAYFGLVNRGGLAEGERVLVHGASGGIGTASIQVAKAFGAGRVIAVTSTDAKGEIAVAAGADEYVLSEGFKDAVKASGGVDIVVDPVGNPAGGDRFTDSLRCLVDDGRILVIGFTAGEIPKIAANRLLLNNLSAVGVGWGAYAMKRPGLIKQQWDAMAEHLASGALKPVVGQSFTPEQASEALLTLDRAQATGKLVLEF</sequence>
<feature type="domain" description="Enoyl reductase (ER)" evidence="1">
    <location>
        <begin position="11"/>
        <end position="321"/>
    </location>
</feature>
<dbReference type="CDD" id="cd08241">
    <property type="entry name" value="QOR1"/>
    <property type="match status" value="1"/>
</dbReference>
<protein>
    <submittedName>
        <fullName evidence="2">NADPH2:quinone reductase</fullName>
    </submittedName>
</protein>
<dbReference type="InterPro" id="IPR013149">
    <property type="entry name" value="ADH-like_C"/>
</dbReference>
<dbReference type="STRING" id="1736691.SAMN06295964_1687"/>
<dbReference type="InterPro" id="IPR002364">
    <property type="entry name" value="Quin_OxRdtase/zeta-crystal_CS"/>
</dbReference>
<evidence type="ECO:0000259" key="1">
    <source>
        <dbReference type="SMART" id="SM00829"/>
    </source>
</evidence>
<evidence type="ECO:0000313" key="2">
    <source>
        <dbReference type="EMBL" id="SKB07411.1"/>
    </source>
</evidence>
<dbReference type="SMART" id="SM00829">
    <property type="entry name" value="PKS_ER"/>
    <property type="match status" value="1"/>
</dbReference>
<dbReference type="PANTHER" id="PTHR43677">
    <property type="entry name" value="SHORT-CHAIN DEHYDROGENASE/REDUCTASE"/>
    <property type="match status" value="1"/>
</dbReference>
<dbReference type="Pfam" id="PF00107">
    <property type="entry name" value="ADH_zinc_N"/>
    <property type="match status" value="1"/>
</dbReference>
<name>A0A1T4Z1H3_9ACTN</name>
<gene>
    <name evidence="2" type="ORF">SAMN06295964_1687</name>
</gene>
<dbReference type="SUPFAM" id="SSF50129">
    <property type="entry name" value="GroES-like"/>
    <property type="match status" value="1"/>
</dbReference>
<dbReference type="OrthoDB" id="4190732at2"/>
<proteinExistence type="predicted"/>
<dbReference type="GO" id="GO:0016491">
    <property type="term" value="F:oxidoreductase activity"/>
    <property type="evidence" value="ECO:0007669"/>
    <property type="project" value="InterPro"/>
</dbReference>
<reference evidence="3" key="1">
    <citation type="submission" date="2017-02" db="EMBL/GenBank/DDBJ databases">
        <authorList>
            <person name="Varghese N."/>
            <person name="Submissions S."/>
        </authorList>
    </citation>
    <scope>NUCLEOTIDE SEQUENCE [LARGE SCALE GENOMIC DNA]</scope>
    <source>
        <strain evidence="3">9H-4</strain>
    </source>
</reference>
<accession>A0A1T4Z1H3</accession>
<dbReference type="InterPro" id="IPR013154">
    <property type="entry name" value="ADH-like_N"/>
</dbReference>
<dbReference type="PROSITE" id="PS01162">
    <property type="entry name" value="QOR_ZETA_CRYSTAL"/>
    <property type="match status" value="1"/>
</dbReference>
<organism evidence="2 3">
    <name type="scientific">Aeromicrobium choanae</name>
    <dbReference type="NCBI Taxonomy" id="1736691"/>
    <lineage>
        <taxon>Bacteria</taxon>
        <taxon>Bacillati</taxon>
        <taxon>Actinomycetota</taxon>
        <taxon>Actinomycetes</taxon>
        <taxon>Propionibacteriales</taxon>
        <taxon>Nocardioidaceae</taxon>
        <taxon>Aeromicrobium</taxon>
    </lineage>
</organism>
<evidence type="ECO:0000313" key="3">
    <source>
        <dbReference type="Proteomes" id="UP000191040"/>
    </source>
</evidence>
<dbReference type="RefSeq" id="WP_078699739.1">
    <property type="nucleotide sequence ID" value="NZ_LT796768.1"/>
</dbReference>
<dbReference type="EMBL" id="LT796768">
    <property type="protein sequence ID" value="SKB07411.1"/>
    <property type="molecule type" value="Genomic_DNA"/>
</dbReference>
<dbReference type="InterPro" id="IPR011032">
    <property type="entry name" value="GroES-like_sf"/>
</dbReference>
<dbReference type="Proteomes" id="UP000191040">
    <property type="component" value="Chromosome I"/>
</dbReference>
<dbReference type="InterPro" id="IPR036291">
    <property type="entry name" value="NAD(P)-bd_dom_sf"/>
</dbReference>
<dbReference type="GO" id="GO:0008270">
    <property type="term" value="F:zinc ion binding"/>
    <property type="evidence" value="ECO:0007669"/>
    <property type="project" value="InterPro"/>
</dbReference>
<dbReference type="Gene3D" id="3.40.50.720">
    <property type="entry name" value="NAD(P)-binding Rossmann-like Domain"/>
    <property type="match status" value="1"/>
</dbReference>
<dbReference type="AlphaFoldDB" id="A0A1T4Z1H3"/>